<dbReference type="SUPFAM" id="SSF56784">
    <property type="entry name" value="HAD-like"/>
    <property type="match status" value="1"/>
</dbReference>
<keyword evidence="5" id="KW-0378">Hydrolase</keyword>
<dbReference type="GO" id="GO:0046872">
    <property type="term" value="F:metal ion binding"/>
    <property type="evidence" value="ECO:0007669"/>
    <property type="project" value="UniProtKB-KW"/>
</dbReference>
<evidence type="ECO:0000256" key="2">
    <source>
        <dbReference type="PIRSR" id="PIRSR000915-1"/>
    </source>
</evidence>
<dbReference type="GO" id="GO:0016791">
    <property type="term" value="F:phosphatase activity"/>
    <property type="evidence" value="ECO:0007669"/>
    <property type="project" value="TreeGrafter"/>
</dbReference>
<dbReference type="PIRSF" id="PIRSF000915">
    <property type="entry name" value="PGP-type_phosphatase"/>
    <property type="match status" value="1"/>
</dbReference>
<dbReference type="EMBL" id="CP001825">
    <property type="protein sequence ID" value="ACZ41960.1"/>
    <property type="molecule type" value="Genomic_DNA"/>
</dbReference>
<dbReference type="STRING" id="525904.Tter_1044"/>
<keyword evidence="6" id="KW-1185">Reference proteome</keyword>
<dbReference type="CDD" id="cd07530">
    <property type="entry name" value="HAD_Pase_UmpH-like"/>
    <property type="match status" value="1"/>
</dbReference>
<feature type="active site" description="Nucleophile" evidence="2">
    <location>
        <position position="10"/>
    </location>
</feature>
<evidence type="ECO:0000256" key="1">
    <source>
        <dbReference type="PIRNR" id="PIRNR000915"/>
    </source>
</evidence>
<gene>
    <name evidence="5" type="ordered locus">Tter_1044</name>
</gene>
<dbReference type="eggNOG" id="COG0647">
    <property type="taxonomic scope" value="Bacteria"/>
</dbReference>
<dbReference type="Pfam" id="PF13344">
    <property type="entry name" value="Hydrolase_6"/>
    <property type="match status" value="1"/>
</dbReference>
<dbReference type="Proteomes" id="UP000000323">
    <property type="component" value="Chromosome 1"/>
</dbReference>
<organism evidence="5 6">
    <name type="scientific">Thermobaculum terrenum (strain ATCC BAA-798 / CCMEE 7001 / YNP1)</name>
    <dbReference type="NCBI Taxonomy" id="525904"/>
    <lineage>
        <taxon>Bacteria</taxon>
        <taxon>Bacillati</taxon>
        <taxon>Chloroflexota</taxon>
        <taxon>Chloroflexia</taxon>
        <taxon>Candidatus Thermobaculales</taxon>
        <taxon>Candidatus Thermobaculaceae</taxon>
        <taxon>Thermobaculum</taxon>
    </lineage>
</organism>
<comment type="cofactor">
    <cofactor evidence="4">
        <name>Mg(2+)</name>
        <dbReference type="ChEBI" id="CHEBI:18420"/>
    </cofactor>
    <text evidence="4">Divalent metal ions. Mg(2+) is the most effective.</text>
</comment>
<feature type="binding site" evidence="3">
    <location>
        <position position="184"/>
    </location>
    <ligand>
        <name>substrate</name>
    </ligand>
</feature>
<proteinExistence type="inferred from homology"/>
<dbReference type="InterPro" id="IPR006357">
    <property type="entry name" value="HAD-SF_hydro_IIA"/>
</dbReference>
<dbReference type="PANTHER" id="PTHR19288">
    <property type="entry name" value="4-NITROPHENYLPHOSPHATASE-RELATED"/>
    <property type="match status" value="1"/>
</dbReference>
<dbReference type="InterPro" id="IPR023214">
    <property type="entry name" value="HAD_sf"/>
</dbReference>
<dbReference type="KEGG" id="ttr:Tter_1044"/>
<feature type="binding site" evidence="4">
    <location>
        <position position="208"/>
    </location>
    <ligand>
        <name>Mg(2+)</name>
        <dbReference type="ChEBI" id="CHEBI:18420"/>
    </ligand>
</feature>
<keyword evidence="4" id="KW-0460">Magnesium</keyword>
<evidence type="ECO:0000256" key="4">
    <source>
        <dbReference type="PIRSR" id="PIRSR000915-3"/>
    </source>
</evidence>
<evidence type="ECO:0000313" key="5">
    <source>
        <dbReference type="EMBL" id="ACZ41960.1"/>
    </source>
</evidence>
<accession>D1CGA4</accession>
<feature type="active site" description="Proton donor" evidence="2">
    <location>
        <position position="12"/>
    </location>
</feature>
<dbReference type="GO" id="GO:0005737">
    <property type="term" value="C:cytoplasm"/>
    <property type="evidence" value="ECO:0007669"/>
    <property type="project" value="TreeGrafter"/>
</dbReference>
<feature type="binding site" evidence="4">
    <location>
        <position position="10"/>
    </location>
    <ligand>
        <name>Mg(2+)</name>
        <dbReference type="ChEBI" id="CHEBI:18420"/>
    </ligand>
</feature>
<dbReference type="RefSeq" id="WP_012874995.1">
    <property type="nucleotide sequence ID" value="NC_013525.1"/>
</dbReference>
<evidence type="ECO:0000313" key="6">
    <source>
        <dbReference type="Proteomes" id="UP000000323"/>
    </source>
</evidence>
<reference evidence="6" key="1">
    <citation type="journal article" date="2010" name="Stand. Genomic Sci.">
        <title>Complete genome sequence of 'Thermobaculum terrenum' type strain (YNP1).</title>
        <authorList>
            <person name="Kiss H."/>
            <person name="Cleland D."/>
            <person name="Lapidus A."/>
            <person name="Lucas S."/>
            <person name="Glavina Del Rio T."/>
            <person name="Nolan M."/>
            <person name="Tice H."/>
            <person name="Han C."/>
            <person name="Goodwin L."/>
            <person name="Pitluck S."/>
            <person name="Liolios K."/>
            <person name="Ivanova N."/>
            <person name="Mavromatis K."/>
            <person name="Ovchinnikova G."/>
            <person name="Pati A."/>
            <person name="Chen A."/>
            <person name="Palaniappan K."/>
            <person name="Land M."/>
            <person name="Hauser L."/>
            <person name="Chang Y."/>
            <person name="Jeffries C."/>
            <person name="Lu M."/>
            <person name="Brettin T."/>
            <person name="Detter J."/>
            <person name="Goker M."/>
            <person name="Tindall B."/>
            <person name="Beck B."/>
            <person name="McDermott T."/>
            <person name="Woyke T."/>
            <person name="Bristow J."/>
            <person name="Eisen J."/>
            <person name="Markowitz V."/>
            <person name="Hugenholtz P."/>
            <person name="Kyrpides N."/>
            <person name="Klenk H."/>
            <person name="Cheng J."/>
        </authorList>
    </citation>
    <scope>NUCLEOTIDE SEQUENCE [LARGE SCALE GENOMIC DNA]</scope>
    <source>
        <strain evidence="6">ATCC BAA-798 / YNP1</strain>
    </source>
</reference>
<comment type="similarity">
    <text evidence="1">Belongs to the HAD-like hydrolase superfamily.</text>
</comment>
<name>D1CGA4_THET1</name>
<dbReference type="NCBIfam" id="TIGR01460">
    <property type="entry name" value="HAD-SF-IIA"/>
    <property type="match status" value="1"/>
</dbReference>
<dbReference type="OrthoDB" id="9810449at2"/>
<dbReference type="Gene3D" id="3.40.50.1000">
    <property type="entry name" value="HAD superfamily/HAD-like"/>
    <property type="match status" value="2"/>
</dbReference>
<feature type="binding site" evidence="4">
    <location>
        <position position="12"/>
    </location>
    <ligand>
        <name>Mg(2+)</name>
        <dbReference type="ChEBI" id="CHEBI:18420"/>
    </ligand>
</feature>
<dbReference type="InterPro" id="IPR036412">
    <property type="entry name" value="HAD-like_sf"/>
</dbReference>
<sequence length="266" mass="28873">MAKNLRFLIDLDGVIYRGNTLLPGSKEFLEKISSAGYPYALVTNNSTRTPKQVAEKLHGLGIRVDENRIVTSAIATAKWLCKQAPSGARVMVVGAAGLFEAIFTPENRFVPDWDNPEWVVAGTDFDITYNKLKMACLAIQKGANFVATNLDTTYPSEEGLIPGAGALLGVITAVTGKKPIVIGKPEPNLYRIALDFLPPDGEVIVIGDRLDTDIEAGKRLGFTTVLVLTGVSTQKDIIASQCKPDYVFNNLYDLLQSLLEGRFPAN</sequence>
<dbReference type="HOGENOM" id="CLU_043473_1_2_0"/>
<protein>
    <submittedName>
        <fullName evidence="5">HAD-superfamily hydrolase, subfamily IIA</fullName>
    </submittedName>
</protein>
<evidence type="ECO:0000256" key="3">
    <source>
        <dbReference type="PIRSR" id="PIRSR000915-2"/>
    </source>
</evidence>
<dbReference type="AlphaFoldDB" id="D1CGA4"/>
<dbReference type="PANTHER" id="PTHR19288:SF95">
    <property type="entry name" value="D-GLYCEROL 3-PHOSPHATE PHOSPHATASE"/>
    <property type="match status" value="1"/>
</dbReference>
<keyword evidence="4" id="KW-0479">Metal-binding</keyword>
<dbReference type="Pfam" id="PF13242">
    <property type="entry name" value="Hydrolase_like"/>
    <property type="match status" value="1"/>
</dbReference>